<dbReference type="EMBL" id="SNYO01000004">
    <property type="protein sequence ID" value="TDQ58861.1"/>
    <property type="molecule type" value="Genomic_DNA"/>
</dbReference>
<dbReference type="CDD" id="cd06170">
    <property type="entry name" value="LuxR_C_like"/>
    <property type="match status" value="1"/>
</dbReference>
<proteinExistence type="predicted"/>
<dbReference type="InterPro" id="IPR011990">
    <property type="entry name" value="TPR-like_helical_dom_sf"/>
</dbReference>
<dbReference type="OrthoDB" id="134985at2"/>
<accession>A0A4R6VE37</accession>
<keyword evidence="1" id="KW-0805">Transcription regulation</keyword>
<dbReference type="Pfam" id="PF00196">
    <property type="entry name" value="GerE"/>
    <property type="match status" value="1"/>
</dbReference>
<organism evidence="5 6">
    <name type="scientific">Actinomycetospora succinea</name>
    <dbReference type="NCBI Taxonomy" id="663603"/>
    <lineage>
        <taxon>Bacteria</taxon>
        <taxon>Bacillati</taxon>
        <taxon>Actinomycetota</taxon>
        <taxon>Actinomycetes</taxon>
        <taxon>Pseudonocardiales</taxon>
        <taxon>Pseudonocardiaceae</taxon>
        <taxon>Actinomycetospora</taxon>
    </lineage>
</organism>
<dbReference type="InterPro" id="IPR000792">
    <property type="entry name" value="Tscrpt_reg_LuxR_C"/>
</dbReference>
<keyword evidence="3" id="KW-0804">Transcription</keyword>
<dbReference type="InterPro" id="IPR059106">
    <property type="entry name" value="WHD_MalT"/>
</dbReference>
<dbReference type="Gene3D" id="1.25.40.10">
    <property type="entry name" value="Tetratricopeptide repeat domain"/>
    <property type="match status" value="1"/>
</dbReference>
<dbReference type="SUPFAM" id="SSF48452">
    <property type="entry name" value="TPR-like"/>
    <property type="match status" value="1"/>
</dbReference>
<feature type="domain" description="HTH luxR-type" evidence="4">
    <location>
        <begin position="821"/>
        <end position="886"/>
    </location>
</feature>
<dbReference type="SUPFAM" id="SSF52540">
    <property type="entry name" value="P-loop containing nucleoside triphosphate hydrolases"/>
    <property type="match status" value="1"/>
</dbReference>
<dbReference type="Pfam" id="PF25873">
    <property type="entry name" value="WHD_MalT"/>
    <property type="match status" value="1"/>
</dbReference>
<dbReference type="InterPro" id="IPR041617">
    <property type="entry name" value="TPR_MalT"/>
</dbReference>
<dbReference type="Pfam" id="PF17874">
    <property type="entry name" value="TPR_MalT"/>
    <property type="match status" value="1"/>
</dbReference>
<dbReference type="PROSITE" id="PS50043">
    <property type="entry name" value="HTH_LUXR_2"/>
    <property type="match status" value="1"/>
</dbReference>
<evidence type="ECO:0000313" key="6">
    <source>
        <dbReference type="Proteomes" id="UP000295705"/>
    </source>
</evidence>
<dbReference type="GO" id="GO:0003677">
    <property type="term" value="F:DNA binding"/>
    <property type="evidence" value="ECO:0007669"/>
    <property type="project" value="UniProtKB-KW"/>
</dbReference>
<comment type="caution">
    <text evidence="5">The sequence shown here is derived from an EMBL/GenBank/DDBJ whole genome shotgun (WGS) entry which is preliminary data.</text>
</comment>
<protein>
    <submittedName>
        <fullName evidence="5">LuxR family maltose regulon positive regulatory protein</fullName>
    </submittedName>
</protein>
<name>A0A4R6VE37_9PSEU</name>
<dbReference type="SUPFAM" id="SSF46894">
    <property type="entry name" value="C-terminal effector domain of the bipartite response regulators"/>
    <property type="match status" value="1"/>
</dbReference>
<dbReference type="Gene3D" id="1.10.10.10">
    <property type="entry name" value="Winged helix-like DNA-binding domain superfamily/Winged helix DNA-binding domain"/>
    <property type="match status" value="1"/>
</dbReference>
<dbReference type="SMART" id="SM00421">
    <property type="entry name" value="HTH_LUXR"/>
    <property type="match status" value="1"/>
</dbReference>
<dbReference type="RefSeq" id="WP_133827643.1">
    <property type="nucleotide sequence ID" value="NZ_BAABHR010000033.1"/>
</dbReference>
<dbReference type="PANTHER" id="PTHR44688:SF16">
    <property type="entry name" value="DNA-BINDING TRANSCRIPTIONAL ACTIVATOR DEVR_DOSR"/>
    <property type="match status" value="1"/>
</dbReference>
<dbReference type="PANTHER" id="PTHR44688">
    <property type="entry name" value="DNA-BINDING TRANSCRIPTIONAL ACTIVATOR DEVR_DOSR"/>
    <property type="match status" value="1"/>
</dbReference>
<evidence type="ECO:0000256" key="1">
    <source>
        <dbReference type="ARBA" id="ARBA00023015"/>
    </source>
</evidence>
<keyword evidence="6" id="KW-1185">Reference proteome</keyword>
<dbReference type="GO" id="GO:0006355">
    <property type="term" value="P:regulation of DNA-templated transcription"/>
    <property type="evidence" value="ECO:0007669"/>
    <property type="project" value="InterPro"/>
</dbReference>
<evidence type="ECO:0000256" key="3">
    <source>
        <dbReference type="ARBA" id="ARBA00023163"/>
    </source>
</evidence>
<evidence type="ECO:0000256" key="2">
    <source>
        <dbReference type="ARBA" id="ARBA00023125"/>
    </source>
</evidence>
<dbReference type="Proteomes" id="UP000295705">
    <property type="component" value="Unassembled WGS sequence"/>
</dbReference>
<dbReference type="InterPro" id="IPR027417">
    <property type="entry name" value="P-loop_NTPase"/>
</dbReference>
<dbReference type="InterPro" id="IPR036388">
    <property type="entry name" value="WH-like_DNA-bd_sf"/>
</dbReference>
<sequence length="892" mass="95622">MVGPLLEGKYRAPARRPGTVTRPRLLETLGGTLRTALTVVSAPAGFGKSTLLAEWLAAVPARTAAVAFVSLDEGDDDPARFWTYALTAVHAAADVGAGALELLDAAPSSVESALVALLNDVGGMPRDLVLVLDDLHLVTAPGVHDGIAFLLEHRPPQLHLVLATRVDPPLPLSRRRARGELLEVRAADLRFTEQEAAAYLNGPMGLALSAHDVAALDGRAEGWIAALQLAALSMRGRDDVGAFIAGFAGDDRHVVDYLADEVLARQPDDVRDFLLATSVLERLTGPLCDAVTGRDGGRATLVALERANLFLVPLDDRRQWYRYHHLFADVLRAHLADERADDVPELHRRASDWFAERGDIPAAVDHALAGGHVERAADLMERAMPTMRRERREAELMRWVRAVPDGVVAVRPVLALAFVGALTQVSQFDTVAQRLADVERSLRPDGGAWPTEVPEGLVVVDDEGYRSVPAGVAVYRAALALRRGDLDGAAGHAREGLALTPDGDDLTRAAAGALGGLASWARGDLVGAEAAYVEAVAGLHRAGFVADVLGCCIALGDIRRTLGRPGDAERLYRWALELSDPAAPLRGTADMHVALAGALLERDDLAAAAEHLDTARGLGEHRGLPQNPYRSRVAQARLLEARGDLDAALALLDEAERVHDGDYSPEVAPVPAVRARLRIKRGELHEAESWARARHLSPDDEPTYLREYEHVTLARLLLARRDDAATRLLERLRAAAEEGGRDGSALEILVLTALAAQARGDVPAALDALRRAVALAEATGAVRVIVDEGPPIAGLLRALPKHDPAHAYARRLLAAGPSSPAGALVDPLSDRELDVLRLLGSELDGPDIARELSVSLNTMRTHTKAIYAKLGVTSRRAAVRRAHELGVFPRRR</sequence>
<gene>
    <name evidence="5" type="ORF">EV188_104610</name>
</gene>
<dbReference type="AlphaFoldDB" id="A0A4R6VE37"/>
<reference evidence="5 6" key="1">
    <citation type="submission" date="2019-03" db="EMBL/GenBank/DDBJ databases">
        <title>Genomic Encyclopedia of Type Strains, Phase IV (KMG-IV): sequencing the most valuable type-strain genomes for metagenomic binning, comparative biology and taxonomic classification.</title>
        <authorList>
            <person name="Goeker M."/>
        </authorList>
    </citation>
    <scope>NUCLEOTIDE SEQUENCE [LARGE SCALE GENOMIC DNA]</scope>
    <source>
        <strain evidence="5 6">DSM 45775</strain>
    </source>
</reference>
<dbReference type="InterPro" id="IPR016032">
    <property type="entry name" value="Sig_transdc_resp-reg_C-effctor"/>
</dbReference>
<evidence type="ECO:0000259" key="4">
    <source>
        <dbReference type="PROSITE" id="PS50043"/>
    </source>
</evidence>
<keyword evidence="2" id="KW-0238">DNA-binding</keyword>
<evidence type="ECO:0000313" key="5">
    <source>
        <dbReference type="EMBL" id="TDQ58861.1"/>
    </source>
</evidence>